<evidence type="ECO:0000313" key="3">
    <source>
        <dbReference type="Proteomes" id="UP000002488"/>
    </source>
</evidence>
<dbReference type="OMA" id="LESHNHE"/>
<sequence>MILDVEEKSRLLEEEVAAMRERCAQAERELAELKTDAAHSSDQLQQELQMYKSMAEMNTSPSTSALSMPSPVSMSLAASAAHSQHIQELTNNISTLGRELDELSQRAQSAEHRAHSAASRLHEVEKEAIEALEISTEATVRAATLESHNHELKATLMLKDSEIAKSMQANSSELDRLRSEAVSRSKELALQAERIQMLSLQVTSLTNELTTVSKGSTQKLERIAALESRISFIATELDARNQSVESLTTELHDLTTHSSSLQAELNDARKHAADADLMVSVIQKERDTLSFTLSERVEQLAVKSTECAKLREEVDQLYLQVKEAEECRNKAELSSLASLSERDKIAERNTHLRQECDMLAEQYSSSVRAYELANEKLRLKENDEQTLLSVLKKRNDLINALDPRITFPTVLEMNNGPEIIPHENGTYVFIDVYNSEIKDINTKLERQHTQMKAMEAESCLLSQKLEIYQSIIDKVDASVSEFGFAIRNEQLEYSELRKELLSMVERISTYVIQKTLGEVDPPKVTADNSVHTASSVALQADKALSSSWCDITMAEISRTAAAGTLTSFTLDKTYPDSADQAPLPTHGDMQLTYDVNGDRSILRSISTSLSPRSKNMVRTKSKRGSSPLKTIATRAQETKEQRSQPVHLENALLKTKLREISGSFMQLFSQIIPNLDSIYSNEQITQMKEQLWRINSSAMTPTNGPSVLESTNPQLGTIFVEAAERAERALAQPHLFDPKSDLCPHPLGPVSSLEVVRAPNSEIVKEYIVTFPAKESTVYHIHFDIMKKRDAEAVRVIADCYTELFYTCQYQGYAIAKLEEHVQRICSEIRCFEEDMRKAETVQQQASSEFLVTIWDLIRKYIDEDARRIEILDQRVTKMEHSAAQLTLDCTDGILQRESQLMRSTILQAVDRIAPYIMVDKTDMHDIQRFWSPYESPEIMDKMARLAITLKQQMGDVESVERSLHGVVHALNTLLLDEEGNLADFKRVLIQIKNSVLKSHSKGSKRAV</sequence>
<dbReference type="PANTHER" id="PTHR45615:SF40">
    <property type="entry name" value="MYOSIN HEAVY CHAIN, NON-MUSCLE"/>
    <property type="match status" value="1"/>
</dbReference>
<keyword evidence="1" id="KW-0175">Coiled coil</keyword>
<dbReference type="GO" id="GO:0051015">
    <property type="term" value="F:actin filament binding"/>
    <property type="evidence" value="ECO:0007669"/>
    <property type="project" value="TreeGrafter"/>
</dbReference>
<evidence type="ECO:0000313" key="2">
    <source>
        <dbReference type="EMBL" id="EET00382.1"/>
    </source>
</evidence>
<dbReference type="GO" id="GO:0000146">
    <property type="term" value="F:microfilament motor activity"/>
    <property type="evidence" value="ECO:0007669"/>
    <property type="project" value="TreeGrafter"/>
</dbReference>
<organism evidence="2 3">
    <name type="scientific">Giardia intestinalis (strain ATCC 50581 / GS clone H7)</name>
    <name type="common">Giardia lamblia</name>
    <dbReference type="NCBI Taxonomy" id="598745"/>
    <lineage>
        <taxon>Eukaryota</taxon>
        <taxon>Metamonada</taxon>
        <taxon>Diplomonadida</taxon>
        <taxon>Hexamitidae</taxon>
        <taxon>Giardiinae</taxon>
        <taxon>Giardia</taxon>
    </lineage>
</organism>
<dbReference type="Proteomes" id="UP000002488">
    <property type="component" value="Unassembled WGS sequence"/>
</dbReference>
<feature type="coiled-coil region" evidence="1">
    <location>
        <begin position="86"/>
        <end position="127"/>
    </location>
</feature>
<reference evidence="2 3" key="1">
    <citation type="journal article" date="2009" name="PLoS Pathog.">
        <title>Draft genome sequencing of giardia intestinalis assemblage B isolate GS: is human giardiasis caused by two different species?</title>
        <authorList>
            <person name="Franzen O."/>
            <person name="Jerlstrom-Hultqvist J."/>
            <person name="Castro E."/>
            <person name="Sherwood E."/>
            <person name="Ankarklev J."/>
            <person name="Reiner D.S."/>
            <person name="Palm D."/>
            <person name="Andersson J.O."/>
            <person name="Andersson B."/>
            <person name="Svard S.G."/>
        </authorList>
    </citation>
    <scope>NUCLEOTIDE SEQUENCE [LARGE SCALE GENOMIC DNA]</scope>
    <source>
        <strain evidence="3">ATCC 50581 / GS clone H7</strain>
    </source>
</reference>
<dbReference type="GO" id="GO:0005737">
    <property type="term" value="C:cytoplasm"/>
    <property type="evidence" value="ECO:0007669"/>
    <property type="project" value="TreeGrafter"/>
</dbReference>
<dbReference type="GO" id="GO:0016460">
    <property type="term" value="C:myosin II complex"/>
    <property type="evidence" value="ECO:0007669"/>
    <property type="project" value="TreeGrafter"/>
</dbReference>
<feature type="coiled-coil region" evidence="1">
    <location>
        <begin position="2"/>
        <end position="43"/>
    </location>
</feature>
<dbReference type="OrthoDB" id="10318687at2759"/>
<dbReference type="VEuPathDB" id="GiardiaDB:GL50581_2388"/>
<dbReference type="PANTHER" id="PTHR45615">
    <property type="entry name" value="MYOSIN HEAVY CHAIN, NON-MUSCLE"/>
    <property type="match status" value="1"/>
</dbReference>
<dbReference type="Gene3D" id="1.10.287.1490">
    <property type="match status" value="1"/>
</dbReference>
<dbReference type="EMBL" id="ACGJ01002308">
    <property type="protein sequence ID" value="EET00382.1"/>
    <property type="molecule type" value="Genomic_DNA"/>
</dbReference>
<dbReference type="AlphaFoldDB" id="C6LUD5"/>
<dbReference type="GO" id="GO:0032982">
    <property type="term" value="C:myosin filament"/>
    <property type="evidence" value="ECO:0007669"/>
    <property type="project" value="TreeGrafter"/>
</dbReference>
<protein>
    <submittedName>
        <fullName evidence="2">Coiled-coil protein</fullName>
    </submittedName>
</protein>
<gene>
    <name evidence="2" type="ORF">GL50581_2388</name>
</gene>
<evidence type="ECO:0000256" key="1">
    <source>
        <dbReference type="SAM" id="Coils"/>
    </source>
</evidence>
<accession>C6LUD5</accession>
<comment type="caution">
    <text evidence="2">The sequence shown here is derived from an EMBL/GenBank/DDBJ whole genome shotgun (WGS) entry which is preliminary data.</text>
</comment>
<name>C6LUD5_GIAIB</name>
<proteinExistence type="predicted"/>